<reference evidence="5" key="1">
    <citation type="submission" date="2021-01" db="EMBL/GenBank/DDBJ databases">
        <title>Whole genome shotgun sequence of Virgisporangium aurantiacum NBRC 16421.</title>
        <authorList>
            <person name="Komaki H."/>
            <person name="Tamura T."/>
        </authorList>
    </citation>
    <scope>NUCLEOTIDE SEQUENCE</scope>
    <source>
        <strain evidence="5">NBRC 16421</strain>
    </source>
</reference>
<proteinExistence type="inferred from homology"/>
<gene>
    <name evidence="5" type="ORF">Vau01_062380</name>
</gene>
<evidence type="ECO:0000256" key="1">
    <source>
        <dbReference type="ARBA" id="ARBA00022679"/>
    </source>
</evidence>
<sequence length="154" mass="17728">MIRLERFRWWHIAEVMPMEEDLFGAEKWSEWMFWNELAGGHYYRIALDDDGTIVGYGGLAIVGEQPRPDEAWVQNLAVRRDAQRRGLGRLLLDDLLAEAARHRVRKVLLEVAVDNEPAQKLYATAGFEPLAVRRGYYQPSNTDALVMARENAND</sequence>
<name>A0A8J4E486_9ACTN</name>
<dbReference type="RefSeq" id="WP_203999909.1">
    <property type="nucleotide sequence ID" value="NZ_BOPG01000040.1"/>
</dbReference>
<dbReference type="InterPro" id="IPR000182">
    <property type="entry name" value="GNAT_dom"/>
</dbReference>
<comment type="caution">
    <text evidence="5">The sequence shown here is derived from an EMBL/GenBank/DDBJ whole genome shotgun (WGS) entry which is preliminary data.</text>
</comment>
<dbReference type="SUPFAM" id="SSF55729">
    <property type="entry name" value="Acyl-CoA N-acyltransferases (Nat)"/>
    <property type="match status" value="1"/>
</dbReference>
<evidence type="ECO:0000256" key="2">
    <source>
        <dbReference type="ARBA" id="ARBA00023315"/>
    </source>
</evidence>
<dbReference type="AlphaFoldDB" id="A0A8J4E486"/>
<evidence type="ECO:0000256" key="3">
    <source>
        <dbReference type="RuleBase" id="RU363094"/>
    </source>
</evidence>
<dbReference type="PROSITE" id="PS51186">
    <property type="entry name" value="GNAT"/>
    <property type="match status" value="1"/>
</dbReference>
<keyword evidence="2" id="KW-0012">Acyltransferase</keyword>
<dbReference type="PANTHER" id="PTHR43877">
    <property type="entry name" value="AMINOALKYLPHOSPHONATE N-ACETYLTRANSFERASE-RELATED-RELATED"/>
    <property type="match status" value="1"/>
</dbReference>
<comment type="catalytic activity">
    <reaction evidence="3">
        <text>N-terminal L-alanyl-[ribosomal protein bS18] + acetyl-CoA = N-terminal N(alpha)-acetyl-L-alanyl-[ribosomal protein bS18] + CoA + H(+)</text>
        <dbReference type="Rhea" id="RHEA:43756"/>
        <dbReference type="Rhea" id="RHEA-COMP:10676"/>
        <dbReference type="Rhea" id="RHEA-COMP:10677"/>
        <dbReference type="ChEBI" id="CHEBI:15378"/>
        <dbReference type="ChEBI" id="CHEBI:57287"/>
        <dbReference type="ChEBI" id="CHEBI:57288"/>
        <dbReference type="ChEBI" id="CHEBI:64718"/>
        <dbReference type="ChEBI" id="CHEBI:83683"/>
        <dbReference type="EC" id="2.3.1.266"/>
    </reaction>
</comment>
<evidence type="ECO:0000313" key="6">
    <source>
        <dbReference type="Proteomes" id="UP000612585"/>
    </source>
</evidence>
<keyword evidence="6" id="KW-1185">Reference proteome</keyword>
<protein>
    <recommendedName>
        <fullName evidence="3">[Ribosomal protein bS18]-alanine N-acetyltransferase</fullName>
        <ecNumber evidence="3">2.3.1.266</ecNumber>
    </recommendedName>
</protein>
<dbReference type="Proteomes" id="UP000612585">
    <property type="component" value="Unassembled WGS sequence"/>
</dbReference>
<dbReference type="Gene3D" id="3.40.630.30">
    <property type="match status" value="1"/>
</dbReference>
<dbReference type="EMBL" id="BOPG01000040">
    <property type="protein sequence ID" value="GIJ58722.1"/>
    <property type="molecule type" value="Genomic_DNA"/>
</dbReference>
<dbReference type="GO" id="GO:0005737">
    <property type="term" value="C:cytoplasm"/>
    <property type="evidence" value="ECO:0007669"/>
    <property type="project" value="UniProtKB-SubCell"/>
</dbReference>
<comment type="subcellular location">
    <subcellularLocation>
        <location evidence="3">Cytoplasm</location>
    </subcellularLocation>
</comment>
<evidence type="ECO:0000259" key="4">
    <source>
        <dbReference type="PROSITE" id="PS51186"/>
    </source>
</evidence>
<feature type="domain" description="N-acetyltransferase" evidence="4">
    <location>
        <begin position="2"/>
        <end position="152"/>
    </location>
</feature>
<keyword evidence="3" id="KW-0963">Cytoplasm</keyword>
<evidence type="ECO:0000313" key="5">
    <source>
        <dbReference type="EMBL" id="GIJ58722.1"/>
    </source>
</evidence>
<dbReference type="NCBIfam" id="TIGR01575">
    <property type="entry name" value="rimI"/>
    <property type="match status" value="1"/>
</dbReference>
<dbReference type="InterPro" id="IPR016181">
    <property type="entry name" value="Acyl_CoA_acyltransferase"/>
</dbReference>
<keyword evidence="1" id="KW-0808">Transferase</keyword>
<dbReference type="Pfam" id="PF00583">
    <property type="entry name" value="Acetyltransf_1"/>
    <property type="match status" value="1"/>
</dbReference>
<dbReference type="GO" id="GO:0008999">
    <property type="term" value="F:protein-N-terminal-alanine acetyltransferase activity"/>
    <property type="evidence" value="ECO:0007669"/>
    <property type="project" value="UniProtKB-EC"/>
</dbReference>
<dbReference type="InterPro" id="IPR006464">
    <property type="entry name" value="AcTrfase_RimI/Ard1"/>
</dbReference>
<dbReference type="EC" id="2.3.1.266" evidence="3"/>
<comment type="similarity">
    <text evidence="3">Belongs to the acetyltransferase family. RimI subfamily.</text>
</comment>
<dbReference type="InterPro" id="IPR050832">
    <property type="entry name" value="Bact_Acetyltransf"/>
</dbReference>
<organism evidence="5 6">
    <name type="scientific">Virgisporangium aurantiacum</name>
    <dbReference type="NCBI Taxonomy" id="175570"/>
    <lineage>
        <taxon>Bacteria</taxon>
        <taxon>Bacillati</taxon>
        <taxon>Actinomycetota</taxon>
        <taxon>Actinomycetes</taxon>
        <taxon>Micromonosporales</taxon>
        <taxon>Micromonosporaceae</taxon>
        <taxon>Virgisporangium</taxon>
    </lineage>
</organism>
<comment type="function">
    <text evidence="3">Acetylates the N-terminal alanine of ribosomal protein bS18.</text>
</comment>
<accession>A0A8J4E486</accession>